<sequence length="153" mass="16796">MTFLDEITAAVALGRQGERDTARSRLTDLWDEARDDQFARCMVAHYLADLQDETADELSWDLRALAAAGAAEQTEGVPFTVEAMLPSLHANLADDYRRLGQVAEARRHLAWARDRLGVLGDDAYGDLIRGAVEHVSDALAAGRTERLESNPSS</sequence>
<protein>
    <recommendedName>
        <fullName evidence="3">Tetratricopeptide repeat protein</fullName>
    </recommendedName>
</protein>
<accession>A0A4R2HMV5</accession>
<reference evidence="1 2" key="1">
    <citation type="journal article" date="2015" name="Stand. Genomic Sci.">
        <title>Genomic Encyclopedia of Bacterial and Archaeal Type Strains, Phase III: the genomes of soil and plant-associated and newly described type strains.</title>
        <authorList>
            <person name="Whitman W.B."/>
            <person name="Woyke T."/>
            <person name="Klenk H.P."/>
            <person name="Zhou Y."/>
            <person name="Lilburn T.G."/>
            <person name="Beck B.J."/>
            <person name="De Vos P."/>
            <person name="Vandamme P."/>
            <person name="Eisen J.A."/>
            <person name="Garrity G."/>
            <person name="Hugenholtz P."/>
            <person name="Kyrpides N.C."/>
        </authorList>
    </citation>
    <scope>NUCLEOTIDE SEQUENCE [LARGE SCALE GENOMIC DNA]</scope>
    <source>
        <strain evidence="1 2">VKM Ac-2572</strain>
    </source>
</reference>
<dbReference type="OrthoDB" id="8450665at2"/>
<name>A0A4R2HMV5_9ACTN</name>
<gene>
    <name evidence="1" type="ORF">EV652_104177</name>
</gene>
<dbReference type="Proteomes" id="UP000294508">
    <property type="component" value="Unassembled WGS sequence"/>
</dbReference>
<dbReference type="RefSeq" id="WP_132209354.1">
    <property type="nucleotide sequence ID" value="NZ_SLWN01000004.1"/>
</dbReference>
<evidence type="ECO:0000313" key="1">
    <source>
        <dbReference type="EMBL" id="TCO32571.1"/>
    </source>
</evidence>
<dbReference type="AlphaFoldDB" id="A0A4R2HMV5"/>
<comment type="caution">
    <text evidence="1">The sequence shown here is derived from an EMBL/GenBank/DDBJ whole genome shotgun (WGS) entry which is preliminary data.</text>
</comment>
<evidence type="ECO:0000313" key="2">
    <source>
        <dbReference type="Proteomes" id="UP000294508"/>
    </source>
</evidence>
<organism evidence="1 2">
    <name type="scientific">Kribbella steppae</name>
    <dbReference type="NCBI Taxonomy" id="2512223"/>
    <lineage>
        <taxon>Bacteria</taxon>
        <taxon>Bacillati</taxon>
        <taxon>Actinomycetota</taxon>
        <taxon>Actinomycetes</taxon>
        <taxon>Propionibacteriales</taxon>
        <taxon>Kribbellaceae</taxon>
        <taxon>Kribbella</taxon>
    </lineage>
</organism>
<keyword evidence="2" id="KW-1185">Reference proteome</keyword>
<evidence type="ECO:0008006" key="3">
    <source>
        <dbReference type="Google" id="ProtNLM"/>
    </source>
</evidence>
<dbReference type="EMBL" id="SLWN01000004">
    <property type="protein sequence ID" value="TCO32571.1"/>
    <property type="molecule type" value="Genomic_DNA"/>
</dbReference>
<proteinExistence type="predicted"/>